<evidence type="ECO:0000259" key="1">
    <source>
        <dbReference type="PROSITE" id="PS51186"/>
    </source>
</evidence>
<name>A0A3R9Q3Z9_9BACI</name>
<evidence type="ECO:0000313" key="2">
    <source>
        <dbReference type="EMBL" id="RSL33142.1"/>
    </source>
</evidence>
<dbReference type="InterPro" id="IPR013653">
    <property type="entry name" value="GCN5-like_dom"/>
</dbReference>
<proteinExistence type="predicted"/>
<dbReference type="SUPFAM" id="SSF55729">
    <property type="entry name" value="Acyl-CoA N-acyltransferases (Nat)"/>
    <property type="match status" value="1"/>
</dbReference>
<dbReference type="RefSeq" id="WP_125556205.1">
    <property type="nucleotide sequence ID" value="NZ_RBVX01000010.1"/>
</dbReference>
<keyword evidence="2" id="KW-0808">Transferase</keyword>
<reference evidence="2 3" key="1">
    <citation type="submission" date="2018-10" db="EMBL/GenBank/DDBJ databases">
        <title>Draft genome sequence of Bacillus salarius IM0101, isolated from a hypersaline soil in Inner Mongolia, China.</title>
        <authorList>
            <person name="Yamprayoonswat W."/>
            <person name="Boonvisut S."/>
            <person name="Jumpathong W."/>
            <person name="Sittihan S."/>
            <person name="Ruangsuj P."/>
            <person name="Wanthongcharoen S."/>
            <person name="Thongpramul N."/>
            <person name="Pimmason S."/>
            <person name="Yu B."/>
            <person name="Yasawong M."/>
        </authorList>
    </citation>
    <scope>NUCLEOTIDE SEQUENCE [LARGE SCALE GENOMIC DNA]</scope>
    <source>
        <strain evidence="2 3">IM0101</strain>
    </source>
</reference>
<organism evidence="2 3">
    <name type="scientific">Salibacterium salarium</name>
    <dbReference type="NCBI Taxonomy" id="284579"/>
    <lineage>
        <taxon>Bacteria</taxon>
        <taxon>Bacillati</taxon>
        <taxon>Bacillota</taxon>
        <taxon>Bacilli</taxon>
        <taxon>Bacillales</taxon>
        <taxon>Bacillaceae</taxon>
    </lineage>
</organism>
<comment type="caution">
    <text evidence="2">The sequence shown here is derived from an EMBL/GenBank/DDBJ whole genome shotgun (WGS) entry which is preliminary data.</text>
</comment>
<sequence>MPIRQANKKDISAIAQLHVEGWQRTYKNIFPAEVLDNLNVEERADQWEAILSASNTVTEVVTSDKGGILGVVSGGPLQDSSIHGYDGELYAIYLAPDIQGQGLGKRLFISMAQHLYKNGFQRMMVWLAYKNSARYFYERFSPVEVSRKINQFGVEDVAYGYQLSDLLSNTGEDKSSTLGKRL</sequence>
<gene>
    <name evidence="2" type="ORF">D7Z54_12645</name>
</gene>
<keyword evidence="3" id="KW-1185">Reference proteome</keyword>
<dbReference type="Pfam" id="PF08445">
    <property type="entry name" value="FR47"/>
    <property type="match status" value="1"/>
</dbReference>
<dbReference type="GO" id="GO:0016747">
    <property type="term" value="F:acyltransferase activity, transferring groups other than amino-acyl groups"/>
    <property type="evidence" value="ECO:0007669"/>
    <property type="project" value="InterPro"/>
</dbReference>
<dbReference type="EMBL" id="RBVX01000010">
    <property type="protein sequence ID" value="RSL33142.1"/>
    <property type="molecule type" value="Genomic_DNA"/>
</dbReference>
<dbReference type="PROSITE" id="PS51186">
    <property type="entry name" value="GNAT"/>
    <property type="match status" value="1"/>
</dbReference>
<evidence type="ECO:0000313" key="3">
    <source>
        <dbReference type="Proteomes" id="UP000275076"/>
    </source>
</evidence>
<dbReference type="Gene3D" id="3.40.630.30">
    <property type="match status" value="1"/>
</dbReference>
<dbReference type="CDD" id="cd04301">
    <property type="entry name" value="NAT_SF"/>
    <property type="match status" value="1"/>
</dbReference>
<dbReference type="Proteomes" id="UP000275076">
    <property type="component" value="Unassembled WGS sequence"/>
</dbReference>
<dbReference type="OrthoDB" id="5292888at2"/>
<dbReference type="InterPro" id="IPR016181">
    <property type="entry name" value="Acyl_CoA_acyltransferase"/>
</dbReference>
<dbReference type="InterPro" id="IPR000182">
    <property type="entry name" value="GNAT_dom"/>
</dbReference>
<protein>
    <submittedName>
        <fullName evidence="2">GNAT family N-acetyltransferase</fullName>
    </submittedName>
</protein>
<accession>A0A3R9Q3Z9</accession>
<feature type="domain" description="N-acetyltransferase" evidence="1">
    <location>
        <begin position="1"/>
        <end position="182"/>
    </location>
</feature>
<dbReference type="AlphaFoldDB" id="A0A3R9Q3Z9"/>